<organism evidence="1">
    <name type="scientific">groundwater metagenome</name>
    <dbReference type="NCBI Taxonomy" id="717931"/>
    <lineage>
        <taxon>unclassified sequences</taxon>
        <taxon>metagenomes</taxon>
        <taxon>ecological metagenomes</taxon>
    </lineage>
</organism>
<proteinExistence type="predicted"/>
<gene>
    <name evidence="1" type="ORF">MSIBF_A120012</name>
</gene>
<dbReference type="EMBL" id="CCXY01000024">
    <property type="protein sequence ID" value="CEG11135.1"/>
    <property type="molecule type" value="Genomic_DNA"/>
</dbReference>
<reference evidence="1" key="1">
    <citation type="submission" date="2014-09" db="EMBL/GenBank/DDBJ databases">
        <authorList>
            <person name="Probst J Alexander"/>
        </authorList>
    </citation>
    <scope>NUCLEOTIDE SEQUENCE</scope>
</reference>
<dbReference type="AlphaFoldDB" id="A0A098E826"/>
<protein>
    <submittedName>
        <fullName evidence="1">Uncharacterized protein</fullName>
    </submittedName>
</protein>
<name>A0A098E826_9ZZZZ</name>
<evidence type="ECO:0000313" key="1">
    <source>
        <dbReference type="EMBL" id="CEG11135.1"/>
    </source>
</evidence>
<accession>A0A098E826</accession>
<sequence length="48" mass="5620">MTTLRTVNLKRDQLCDNERRLKEQTTIKEGKREGDANILSALEECDRK</sequence>